<evidence type="ECO:0000256" key="3">
    <source>
        <dbReference type="ARBA" id="ARBA00022448"/>
    </source>
</evidence>
<dbReference type="PANTHER" id="PTHR13405:SF11">
    <property type="entry name" value="NUCLEAR PORE COMPLEX PROTEIN NUP133"/>
    <property type="match status" value="1"/>
</dbReference>
<evidence type="ECO:0000313" key="7">
    <source>
        <dbReference type="EMBL" id="KPI95286.1"/>
    </source>
</evidence>
<dbReference type="Gene3D" id="1.20.58.1380">
    <property type="match status" value="1"/>
</dbReference>
<accession>A0A194PPB8</accession>
<dbReference type="GO" id="GO:0016973">
    <property type="term" value="P:poly(A)+ mRNA export from nucleus"/>
    <property type="evidence" value="ECO:0007669"/>
    <property type="project" value="TreeGrafter"/>
</dbReference>
<proteinExistence type="inferred from homology"/>
<dbReference type="InterPro" id="IPR037624">
    <property type="entry name" value="Nup133-like"/>
</dbReference>
<dbReference type="GO" id="GO:0031080">
    <property type="term" value="C:nuclear pore outer ring"/>
    <property type="evidence" value="ECO:0007669"/>
    <property type="project" value="TreeGrafter"/>
</dbReference>
<feature type="compositionally biased region" description="Low complexity" evidence="5">
    <location>
        <begin position="1110"/>
        <end position="1120"/>
    </location>
</feature>
<organism evidence="7 8">
    <name type="scientific">Papilio xuthus</name>
    <name type="common">Asian swallowtail butterfly</name>
    <dbReference type="NCBI Taxonomy" id="66420"/>
    <lineage>
        <taxon>Eukaryota</taxon>
        <taxon>Metazoa</taxon>
        <taxon>Ecdysozoa</taxon>
        <taxon>Arthropoda</taxon>
        <taxon>Hexapoda</taxon>
        <taxon>Insecta</taxon>
        <taxon>Pterygota</taxon>
        <taxon>Neoptera</taxon>
        <taxon>Endopterygota</taxon>
        <taxon>Lepidoptera</taxon>
        <taxon>Glossata</taxon>
        <taxon>Ditrysia</taxon>
        <taxon>Papilionoidea</taxon>
        <taxon>Papilionidae</taxon>
        <taxon>Papilioninae</taxon>
        <taxon>Papilio</taxon>
    </lineage>
</organism>
<comment type="subcellular location">
    <subcellularLocation>
        <location evidence="1">Nucleus</location>
    </subcellularLocation>
</comment>
<dbReference type="EMBL" id="KQ459596">
    <property type="protein sequence ID" value="KPI95286.1"/>
    <property type="molecule type" value="Genomic_DNA"/>
</dbReference>
<dbReference type="PANTHER" id="PTHR13405">
    <property type="entry name" value="NUCLEAR PORE COMPLEX PROTEIN NUP133"/>
    <property type="match status" value="1"/>
</dbReference>
<dbReference type="AlphaFoldDB" id="A0A194PPB8"/>
<comment type="similarity">
    <text evidence="2">Belongs to the nucleoporin Nup133 family.</text>
</comment>
<sequence>MDFNSTGGIRSPFSPRVKQSITGRRPIGLSSAKKSQSNYMQSPGAQKTGDVIYKTPLITLETYGLPLPVMVTEALTFASGEVSARMSTCGWCWVVAGRRVLAWPNRPELVAAARELTLPQTDLAHKADLVVLFYEDDAQLPSCIGVSPEGVIRYWPSVGQEGVYVDVSAELAGQECEQLGEPTKSGLVLATTTCTVVLLTPTMLEGRPTVTCRTLRPPSGWLGGIGRRVSLLFFGSMPANADTKLVGVVVLSGGVVEGGGEAGAEDGAQEEGAAEECVALVASGPQLQLWRGAELHEHHLHRALADATLRAHQGHLPHQVDLSGLEVTALDVHASGPHSLVLLVAAVSVARSPDKRYAIVELDVSQPQRVRVRSARALRPPREDARPPRCLPSPATPLLYSPTYVALLTGSGSSEKMECIEVSAEGDRVLGGALCAGVPLLFTRQHGVLALRSPRPHHLSVHPRTPSHTPIPPPSGITHLTSTMSSRSVSDSPLASPAAADLYEGNLSMYEIDPNEMNALATDPRSKLKTAFLFHLRREPAAARILAEEFPARAGAGVGAGSVDAPLDAAVAQGAEAEEWRGGAGWEEEEACEREEAAALRAGALSADDVAFRRVSHAHRLLRAAARLPASAGDARADAAAATAAMRLVAVSVCRPPPTAHLQLTSAHSLRHVHPQGVLSEVQAWRAQWLAAGGPAPPARPADPALRPALLQLHTRATTEVVRACPEAGLRGELLEAGAALADLLLTDALAHAHAHAHDPAYHALRRDLILPYAEAGQTQRAAALAEKFQDLELLVQLCVRDGDLPRLHTYMEKYADQGVAEIAFAWLASGGGERRALLVREVGAREPDRLARWLAARPERAQLRALHLLARRRPAPAAAALLALLAPAHRTHAPPPTLNRTTTIASLAKLCLLASEEEGAEEGALREAEAQLSLCEHHRALPAALRPLASAPAPTPAPAGDTDCPLLGARRLLQLYIESESETLTEYDYKKALDLTDFIEEPELREELSLQVWCACALRTRWEELASEAAAGALRDTALYRLADLVHLMGGEVRASLPPLGALLAALEGSPRLAARARDPRFHFALKLAYEYIQEDHPDPRHSPPTTPTTPTTPTIHSY</sequence>
<dbReference type="STRING" id="66420.A0A194PPB8"/>
<dbReference type="Gene3D" id="1.25.40.700">
    <property type="match status" value="1"/>
</dbReference>
<evidence type="ECO:0000313" key="8">
    <source>
        <dbReference type="Proteomes" id="UP000053268"/>
    </source>
</evidence>
<dbReference type="GO" id="GO:0006606">
    <property type="term" value="P:protein import into nucleus"/>
    <property type="evidence" value="ECO:0007669"/>
    <property type="project" value="TreeGrafter"/>
</dbReference>
<reference evidence="7 8" key="1">
    <citation type="journal article" date="2015" name="Nat. Commun.">
        <title>Outbred genome sequencing and CRISPR/Cas9 gene editing in butterflies.</title>
        <authorList>
            <person name="Li X."/>
            <person name="Fan D."/>
            <person name="Zhang W."/>
            <person name="Liu G."/>
            <person name="Zhang L."/>
            <person name="Zhao L."/>
            <person name="Fang X."/>
            <person name="Chen L."/>
            <person name="Dong Y."/>
            <person name="Chen Y."/>
            <person name="Ding Y."/>
            <person name="Zhao R."/>
            <person name="Feng M."/>
            <person name="Zhu Y."/>
            <person name="Feng Y."/>
            <person name="Jiang X."/>
            <person name="Zhu D."/>
            <person name="Xiang H."/>
            <person name="Feng X."/>
            <person name="Li S."/>
            <person name="Wang J."/>
            <person name="Zhang G."/>
            <person name="Kronforst M.R."/>
            <person name="Wang W."/>
        </authorList>
    </citation>
    <scope>NUCLEOTIDE SEQUENCE [LARGE SCALE GENOMIC DNA]</scope>
    <source>
        <strain evidence="7">Ya'a_city_454_Px</strain>
        <tissue evidence="7">Whole body</tissue>
    </source>
</reference>
<evidence type="ECO:0000256" key="1">
    <source>
        <dbReference type="ARBA" id="ARBA00004123"/>
    </source>
</evidence>
<protein>
    <submittedName>
        <fullName evidence="7">Nuclear pore complex protein Nup133</fullName>
    </submittedName>
</protein>
<evidence type="ECO:0000256" key="4">
    <source>
        <dbReference type="ARBA" id="ARBA00023242"/>
    </source>
</evidence>
<feature type="region of interest" description="Disordered" evidence="5">
    <location>
        <begin position="24"/>
        <end position="45"/>
    </location>
</feature>
<dbReference type="Gene3D" id="2.130.10.10">
    <property type="entry name" value="YVTN repeat-like/Quinoprotein amine dehydrogenase"/>
    <property type="match status" value="1"/>
</dbReference>
<feature type="compositionally biased region" description="Polar residues" evidence="5">
    <location>
        <begin position="32"/>
        <end position="45"/>
    </location>
</feature>
<evidence type="ECO:0000256" key="2">
    <source>
        <dbReference type="ARBA" id="ARBA00005569"/>
    </source>
</evidence>
<dbReference type="Proteomes" id="UP000053268">
    <property type="component" value="Unassembled WGS sequence"/>
</dbReference>
<evidence type="ECO:0000259" key="6">
    <source>
        <dbReference type="Pfam" id="PF08801"/>
    </source>
</evidence>
<dbReference type="Pfam" id="PF08801">
    <property type="entry name" value="Nucleoporin_N"/>
    <property type="match status" value="1"/>
</dbReference>
<dbReference type="InterPro" id="IPR015943">
    <property type="entry name" value="WD40/YVTN_repeat-like_dom_sf"/>
</dbReference>
<dbReference type="GO" id="GO:0000972">
    <property type="term" value="P:transcription-dependent tethering of RNA polymerase II gene DNA at nuclear periphery"/>
    <property type="evidence" value="ECO:0007669"/>
    <property type="project" value="TreeGrafter"/>
</dbReference>
<dbReference type="GO" id="GO:0017056">
    <property type="term" value="F:structural constituent of nuclear pore"/>
    <property type="evidence" value="ECO:0007669"/>
    <property type="project" value="InterPro"/>
</dbReference>
<evidence type="ECO:0000256" key="5">
    <source>
        <dbReference type="SAM" id="MobiDB-lite"/>
    </source>
</evidence>
<dbReference type="SUPFAM" id="SSF117289">
    <property type="entry name" value="Nucleoporin domain"/>
    <property type="match status" value="1"/>
</dbReference>
<keyword evidence="8" id="KW-1185">Reference proteome</keyword>
<name>A0A194PPB8_PAPXU</name>
<gene>
    <name evidence="7" type="ORF">RR46_08745</name>
</gene>
<feature type="region of interest" description="Disordered" evidence="5">
    <location>
        <begin position="1096"/>
        <end position="1120"/>
    </location>
</feature>
<dbReference type="InterPro" id="IPR014908">
    <property type="entry name" value="Nucleoporin_Nup133/Nup155_N"/>
</dbReference>
<feature type="domain" description="Nucleoporin Nup133/Nup155-like N-terminal" evidence="6">
    <location>
        <begin position="62"/>
        <end position="233"/>
    </location>
</feature>
<keyword evidence="3" id="KW-0813">Transport</keyword>
<keyword evidence="4" id="KW-0539">Nucleus</keyword>